<dbReference type="InterPro" id="IPR036869">
    <property type="entry name" value="J_dom_sf"/>
</dbReference>
<reference evidence="2 5" key="3">
    <citation type="submission" date="2019-08" db="EMBL/GenBank/DDBJ databases">
        <authorList>
            <person name="Kuhnert P."/>
        </authorList>
    </citation>
    <scope>NUCLEOTIDE SEQUENCE [LARGE SCALE GENOMIC DNA]</scope>
    <source>
        <strain evidence="2 5">B36.5</strain>
    </source>
</reference>
<name>A0A0B7GUY5_TREPH</name>
<gene>
    <name evidence="2" type="ORF">FUT82_02550</name>
    <name evidence="3" type="ORF">FUT82_12155</name>
    <name evidence="1" type="ORF">TPHV1_10144</name>
</gene>
<reference evidence="4" key="1">
    <citation type="submission" date="2015-01" db="EMBL/GenBank/DDBJ databases">
        <authorList>
            <person name="Manzoor Shahid"/>
            <person name="Zubair Saima"/>
        </authorList>
    </citation>
    <scope>NUCLEOTIDE SEQUENCE [LARGE SCALE GENOMIC DNA]</scope>
    <source>
        <strain evidence="4">V1</strain>
    </source>
</reference>
<dbReference type="SUPFAM" id="SSF46565">
    <property type="entry name" value="Chaperone J-domain"/>
    <property type="match status" value="1"/>
</dbReference>
<evidence type="ECO:0000313" key="3">
    <source>
        <dbReference type="EMBL" id="QEJ98677.1"/>
    </source>
</evidence>
<dbReference type="CDD" id="cd06257">
    <property type="entry name" value="DnaJ"/>
    <property type="match status" value="1"/>
</dbReference>
<evidence type="ECO:0000313" key="4">
    <source>
        <dbReference type="Proteomes" id="UP000042527"/>
    </source>
</evidence>
<protein>
    <submittedName>
        <fullName evidence="1">DnaJ domain protein</fullName>
    </submittedName>
</protein>
<sequence>MMKYFKNNMTLEEVKAIYKKEALRVHPDVGGSTEQMQQLNNEFDIAFAVAKRYAPVEVKETAKEFTSDFYAQRGWTGKRYTSGLRNKDITAIIRDYVKYVHPTYKFSVSTTDSRIDIALMEHPIEFTNRELVEGYVKSLSPDERCFVPSLNDKLRRCQLTKKQREEFIEWTIQTSGRCELGFGALHKGLCPYINPVIWTVIEDVFNFANSYNFDYSDVMSDYFNTNFYLSMEVGKSEKPAKFVERTARIAPTKEAKGAKRLTA</sequence>
<keyword evidence="4" id="KW-1185">Reference proteome</keyword>
<dbReference type="EMBL" id="CDNC01000001">
    <property type="protein sequence ID" value="CEM60476.1"/>
    <property type="molecule type" value="Genomic_DNA"/>
</dbReference>
<dbReference type="Gene3D" id="1.10.287.110">
    <property type="entry name" value="DnaJ domain"/>
    <property type="match status" value="1"/>
</dbReference>
<evidence type="ECO:0000313" key="5">
    <source>
        <dbReference type="Proteomes" id="UP000323594"/>
    </source>
</evidence>
<organism evidence="1 4">
    <name type="scientific">Treponema phagedenis</name>
    <dbReference type="NCBI Taxonomy" id="162"/>
    <lineage>
        <taxon>Bacteria</taxon>
        <taxon>Pseudomonadati</taxon>
        <taxon>Spirochaetota</taxon>
        <taxon>Spirochaetia</taxon>
        <taxon>Spirochaetales</taxon>
        <taxon>Treponemataceae</taxon>
        <taxon>Treponema</taxon>
    </lineage>
</organism>
<dbReference type="Proteomes" id="UP000323594">
    <property type="component" value="Chromosome"/>
</dbReference>
<dbReference type="InterPro" id="IPR001623">
    <property type="entry name" value="DnaJ_domain"/>
</dbReference>
<proteinExistence type="predicted"/>
<reference evidence="1" key="2">
    <citation type="submission" date="2015-01" db="EMBL/GenBank/DDBJ databases">
        <authorList>
            <person name="Xiang T."/>
            <person name="Song Y."/>
            <person name="Huang L."/>
            <person name="Wang B."/>
            <person name="Wu P."/>
        </authorList>
    </citation>
    <scope>NUCLEOTIDE SEQUENCE [LARGE SCALE GENOMIC DNA]</scope>
    <source>
        <strain evidence="1">V1</strain>
    </source>
</reference>
<dbReference type="OrthoDB" id="1435214at2"/>
<dbReference type="Proteomes" id="UP000042527">
    <property type="component" value="Unassembled WGS sequence"/>
</dbReference>
<dbReference type="EMBL" id="CP042817">
    <property type="protein sequence ID" value="QEJ98677.1"/>
    <property type="molecule type" value="Genomic_DNA"/>
</dbReference>
<dbReference type="RefSeq" id="WP_024753617.1">
    <property type="nucleotide sequence ID" value="NZ_CDNC01000001.1"/>
</dbReference>
<dbReference type="EMBL" id="CP042817">
    <property type="protein sequence ID" value="QEJ96971.1"/>
    <property type="molecule type" value="Genomic_DNA"/>
</dbReference>
<dbReference type="AlphaFoldDB" id="A0A0B7GUY5"/>
<evidence type="ECO:0000313" key="1">
    <source>
        <dbReference type="EMBL" id="CEM60476.1"/>
    </source>
</evidence>
<evidence type="ECO:0000313" key="2">
    <source>
        <dbReference type="EMBL" id="QEJ96971.1"/>
    </source>
</evidence>
<accession>A0A0B7GUY5</accession>